<sequence length="94" mass="10282">MFTLLVSWLLVACIPALLMLTTLGLERLERTLADDTLTASDVALFLEHAQPVDVHTLALTEAPPPKALTGKHHADPFQAHTHFPVGATRHVNRV</sequence>
<reference evidence="1 2" key="1">
    <citation type="submission" date="2019-09" db="EMBL/GenBank/DDBJ databases">
        <title>Report of infection by Mycobacterium simiae a patient suffering from pulmonary tuberculosis.</title>
        <authorList>
            <person name="Mohanty P.S."/>
            <person name="Bansal A.K."/>
            <person name="Singh H."/>
            <person name="Sharma S."/>
            <person name="Patil S.A."/>
            <person name="Upadhaya P."/>
            <person name="Singh P.K."/>
            <person name="Kumar D."/>
            <person name="Kumar S."/>
            <person name="Singh R.K."/>
            <person name="Chaudhary B."/>
        </authorList>
    </citation>
    <scope>NUCLEOTIDE SEQUENCE [LARGE SCALE GENOMIC DNA]</scope>
    <source>
        <strain evidence="1 2">JAL-560-SIM</strain>
    </source>
</reference>
<evidence type="ECO:0000313" key="1">
    <source>
        <dbReference type="EMBL" id="KAA1251132.1"/>
    </source>
</evidence>
<proteinExistence type="predicted"/>
<organism evidence="1 2">
    <name type="scientific">Mycobacterium simiae</name>
    <name type="common">Mycobacterium habana</name>
    <dbReference type="NCBI Taxonomy" id="1784"/>
    <lineage>
        <taxon>Bacteria</taxon>
        <taxon>Bacillati</taxon>
        <taxon>Actinomycetota</taxon>
        <taxon>Actinomycetes</taxon>
        <taxon>Mycobacteriales</taxon>
        <taxon>Mycobacteriaceae</taxon>
        <taxon>Mycobacterium</taxon>
        <taxon>Mycobacterium simiae complex</taxon>
    </lineage>
</organism>
<name>A0A5B1BT16_MYCSI</name>
<accession>A0A5B1BT16</accession>
<comment type="caution">
    <text evidence="1">The sequence shown here is derived from an EMBL/GenBank/DDBJ whole genome shotgun (WGS) entry which is preliminary data.</text>
</comment>
<dbReference type="EMBL" id="VTZN01000022">
    <property type="protein sequence ID" value="KAA1251132.1"/>
    <property type="molecule type" value="Genomic_DNA"/>
</dbReference>
<gene>
    <name evidence="1" type="ORF">F0Q45_06035</name>
</gene>
<dbReference type="Proteomes" id="UP000324701">
    <property type="component" value="Unassembled WGS sequence"/>
</dbReference>
<protein>
    <submittedName>
        <fullName evidence="1">Uncharacterized protein</fullName>
    </submittedName>
</protein>
<evidence type="ECO:0000313" key="2">
    <source>
        <dbReference type="Proteomes" id="UP000324701"/>
    </source>
</evidence>
<dbReference type="OrthoDB" id="4750196at2"/>
<dbReference type="RefSeq" id="WP_149653072.1">
    <property type="nucleotide sequence ID" value="NZ_VTZN01000022.1"/>
</dbReference>
<dbReference type="AlphaFoldDB" id="A0A5B1BT16"/>
<keyword evidence="2" id="KW-1185">Reference proteome</keyword>